<dbReference type="InterPro" id="IPR036259">
    <property type="entry name" value="MFS_trans_sf"/>
</dbReference>
<evidence type="ECO:0000256" key="1">
    <source>
        <dbReference type="ARBA" id="ARBA00022692"/>
    </source>
</evidence>
<proteinExistence type="predicted"/>
<dbReference type="InterPro" id="IPR020846">
    <property type="entry name" value="MFS_dom"/>
</dbReference>
<dbReference type="PANTHER" id="PTHR23521">
    <property type="entry name" value="TRANSPORTER MFS SUPERFAMILY"/>
    <property type="match status" value="1"/>
</dbReference>
<dbReference type="GO" id="GO:0022857">
    <property type="term" value="F:transmembrane transporter activity"/>
    <property type="evidence" value="ECO:0007669"/>
    <property type="project" value="InterPro"/>
</dbReference>
<feature type="transmembrane region" description="Helical" evidence="4">
    <location>
        <begin position="291"/>
        <end position="309"/>
    </location>
</feature>
<dbReference type="PANTHER" id="PTHR23521:SF3">
    <property type="entry name" value="MFS TRANSPORTER"/>
    <property type="match status" value="1"/>
</dbReference>
<evidence type="ECO:0000256" key="4">
    <source>
        <dbReference type="SAM" id="Phobius"/>
    </source>
</evidence>
<dbReference type="Gene3D" id="1.20.1250.20">
    <property type="entry name" value="MFS general substrate transporter like domains"/>
    <property type="match status" value="2"/>
</dbReference>
<accession>A0A423PS61</accession>
<feature type="transmembrane region" description="Helical" evidence="4">
    <location>
        <begin position="373"/>
        <end position="394"/>
    </location>
</feature>
<organism evidence="6 7">
    <name type="scientific">Salinisphaera orenii YIM 95161</name>
    <dbReference type="NCBI Taxonomy" id="1051139"/>
    <lineage>
        <taxon>Bacteria</taxon>
        <taxon>Pseudomonadati</taxon>
        <taxon>Pseudomonadota</taxon>
        <taxon>Gammaproteobacteria</taxon>
        <taxon>Salinisphaerales</taxon>
        <taxon>Salinisphaeraceae</taxon>
        <taxon>Salinisphaera</taxon>
    </lineage>
</organism>
<feature type="transmembrane region" description="Helical" evidence="4">
    <location>
        <begin position="86"/>
        <end position="103"/>
    </location>
</feature>
<keyword evidence="1 4" id="KW-0812">Transmembrane</keyword>
<feature type="transmembrane region" description="Helical" evidence="4">
    <location>
        <begin position="109"/>
        <end position="129"/>
    </location>
</feature>
<feature type="domain" description="Major facilitator superfamily (MFS) profile" evidence="5">
    <location>
        <begin position="17"/>
        <end position="402"/>
    </location>
</feature>
<evidence type="ECO:0000256" key="3">
    <source>
        <dbReference type="ARBA" id="ARBA00023136"/>
    </source>
</evidence>
<feature type="transmembrane region" description="Helical" evidence="4">
    <location>
        <begin position="54"/>
        <end position="74"/>
    </location>
</feature>
<dbReference type="AlphaFoldDB" id="A0A423PS61"/>
<dbReference type="InterPro" id="IPR011701">
    <property type="entry name" value="MFS"/>
</dbReference>
<evidence type="ECO:0000313" key="7">
    <source>
        <dbReference type="Proteomes" id="UP000285123"/>
    </source>
</evidence>
<feature type="transmembrane region" description="Helical" evidence="4">
    <location>
        <begin position="167"/>
        <end position="190"/>
    </location>
</feature>
<feature type="transmembrane region" description="Helical" evidence="4">
    <location>
        <begin position="141"/>
        <end position="161"/>
    </location>
</feature>
<evidence type="ECO:0000313" key="6">
    <source>
        <dbReference type="EMBL" id="ROO28423.1"/>
    </source>
</evidence>
<evidence type="ECO:0000259" key="5">
    <source>
        <dbReference type="PROSITE" id="PS50850"/>
    </source>
</evidence>
<dbReference type="PROSITE" id="PS50850">
    <property type="entry name" value="MFS"/>
    <property type="match status" value="1"/>
</dbReference>
<reference evidence="6 7" key="1">
    <citation type="submission" date="2013-10" db="EMBL/GenBank/DDBJ databases">
        <title>Salinisphaera halophila YIM 95161 Genome Sequencing.</title>
        <authorList>
            <person name="Lai Q."/>
            <person name="Li C."/>
            <person name="Shao Z."/>
        </authorList>
    </citation>
    <scope>NUCLEOTIDE SEQUENCE [LARGE SCALE GENOMIC DNA]</scope>
    <source>
        <strain evidence="6 7">YIM 95161</strain>
    </source>
</reference>
<dbReference type="Proteomes" id="UP000285123">
    <property type="component" value="Unassembled WGS sequence"/>
</dbReference>
<sequence>MTTDATAAPVDPPGRWSALIVLALAMLCGMTTWFSATAVVPQLRDAWALSAGQAAWLTIAVQVGFVAGALASAVFNVADRIAPRRLMLYGGAIAALANALLLVEPGVAAAIALRAITGFALASVYPPAMKAMATWFKVKRGTALGIMVGALTLGSAAPHLVNGLGGLDWRVVIALTSALTLAGGVIAEYVGSDGPFDFPRAPFDPRQAWRVFSDRPVRLACIGYFGHMWELYAMWAWFGVFFGDVLTRQEVAAPLVGSAIATFAVIGIGAVGCWIGGVLGDAWGRGTATMVAMIISGGCAVLIGLVQWLPWPVVLVVGLVWGFWVVADSAQFSTVITELGNQAYVGTALTLQLAIGYLLTVPALWLIPMVHAAWGWLPAFALLAVGPLIGTLAMQRLRRIERASS</sequence>
<dbReference type="EMBL" id="AYKF01000087">
    <property type="protein sequence ID" value="ROO28423.1"/>
    <property type="molecule type" value="Genomic_DNA"/>
</dbReference>
<name>A0A423PS61_9GAMM</name>
<keyword evidence="2 4" id="KW-1133">Transmembrane helix</keyword>
<comment type="caution">
    <text evidence="6">The sequence shown here is derived from an EMBL/GenBank/DDBJ whole genome shotgun (WGS) entry which is preliminary data.</text>
</comment>
<protein>
    <submittedName>
        <fullName evidence="6">MFS transporter</fullName>
    </submittedName>
</protein>
<dbReference type="RefSeq" id="WP_123591311.1">
    <property type="nucleotide sequence ID" value="NZ_AYKF01000087.1"/>
</dbReference>
<feature type="transmembrane region" description="Helical" evidence="4">
    <location>
        <begin position="343"/>
        <end position="367"/>
    </location>
</feature>
<keyword evidence="3 4" id="KW-0472">Membrane</keyword>
<dbReference type="GO" id="GO:0005886">
    <property type="term" value="C:plasma membrane"/>
    <property type="evidence" value="ECO:0007669"/>
    <property type="project" value="TreeGrafter"/>
</dbReference>
<gene>
    <name evidence="6" type="ORF">SAHL_10210</name>
</gene>
<dbReference type="OrthoDB" id="3690818at2"/>
<feature type="transmembrane region" description="Helical" evidence="4">
    <location>
        <begin position="16"/>
        <end position="34"/>
    </location>
</feature>
<dbReference type="Pfam" id="PF07690">
    <property type="entry name" value="MFS_1"/>
    <property type="match status" value="1"/>
</dbReference>
<evidence type="ECO:0000256" key="2">
    <source>
        <dbReference type="ARBA" id="ARBA00022989"/>
    </source>
</evidence>
<feature type="transmembrane region" description="Helical" evidence="4">
    <location>
        <begin position="255"/>
        <end position="279"/>
    </location>
</feature>
<dbReference type="SUPFAM" id="SSF103473">
    <property type="entry name" value="MFS general substrate transporter"/>
    <property type="match status" value="1"/>
</dbReference>
<feature type="transmembrane region" description="Helical" evidence="4">
    <location>
        <begin position="219"/>
        <end position="243"/>
    </location>
</feature>